<gene>
    <name evidence="2" type="ORF">BAQU_1886</name>
</gene>
<comment type="caution">
    <text evidence="2">The sequence shown here is derived from an EMBL/GenBank/DDBJ whole genome shotgun (WGS) entry which is preliminary data.</text>
</comment>
<feature type="transmembrane region" description="Helical" evidence="1">
    <location>
        <begin position="152"/>
        <end position="172"/>
    </location>
</feature>
<dbReference type="Proteomes" id="UP000216451">
    <property type="component" value="Unassembled WGS sequence"/>
</dbReference>
<keyword evidence="1" id="KW-1133">Transmembrane helix</keyword>
<dbReference type="AlphaFoldDB" id="A0A261G2D6"/>
<organism evidence="2 3">
    <name type="scientific">Bifidobacterium aquikefiri</name>
    <dbReference type="NCBI Taxonomy" id="1653207"/>
    <lineage>
        <taxon>Bacteria</taxon>
        <taxon>Bacillati</taxon>
        <taxon>Actinomycetota</taxon>
        <taxon>Actinomycetes</taxon>
        <taxon>Bifidobacteriales</taxon>
        <taxon>Bifidobacteriaceae</taxon>
        <taxon>Bifidobacterium</taxon>
    </lineage>
</organism>
<dbReference type="GO" id="GO:0016740">
    <property type="term" value="F:transferase activity"/>
    <property type="evidence" value="ECO:0007669"/>
    <property type="project" value="UniProtKB-KW"/>
</dbReference>
<evidence type="ECO:0000256" key="1">
    <source>
        <dbReference type="SAM" id="Phobius"/>
    </source>
</evidence>
<evidence type="ECO:0000313" key="2">
    <source>
        <dbReference type="EMBL" id="OZG65146.1"/>
    </source>
</evidence>
<proteinExistence type="predicted"/>
<feature type="transmembrane region" description="Helical" evidence="1">
    <location>
        <begin position="20"/>
        <end position="45"/>
    </location>
</feature>
<feature type="transmembrane region" description="Helical" evidence="1">
    <location>
        <begin position="107"/>
        <end position="131"/>
    </location>
</feature>
<name>A0A261G2D6_9BIFI</name>
<keyword evidence="2" id="KW-0808">Transferase</keyword>
<keyword evidence="3" id="KW-1185">Reference proteome</keyword>
<feature type="transmembrane region" description="Helical" evidence="1">
    <location>
        <begin position="75"/>
        <end position="95"/>
    </location>
</feature>
<reference evidence="2 3" key="1">
    <citation type="journal article" date="2017" name="BMC Genomics">
        <title>Comparative genomic and phylogenomic analyses of the Bifidobacteriaceae family.</title>
        <authorList>
            <person name="Lugli G.A."/>
            <person name="Milani C."/>
            <person name="Turroni F."/>
            <person name="Duranti S."/>
            <person name="Mancabelli L."/>
            <person name="Mangifesta M."/>
            <person name="Ferrario C."/>
            <person name="Modesto M."/>
            <person name="Mattarelli P."/>
            <person name="Jiri K."/>
            <person name="van Sinderen D."/>
            <person name="Ventura M."/>
        </authorList>
    </citation>
    <scope>NUCLEOTIDE SEQUENCE [LARGE SCALE GENOMIC DNA]</scope>
    <source>
        <strain evidence="2 3">LMG 28769</strain>
    </source>
</reference>
<sequence length="208" mass="22939">MQPLPSQNRFNDLMSRIGDYAILNMVWVVCSLPIVTLGASTSALFEMTRQIQEGQDTHLIRRFTGQLRHNFAKNLVLTLIYIAFFCLSFFDLHYLSSTMGNTTFGAISYGCVATVAILILLASSFIFPLSGRSRLSVGSQIRQSASVSLRHPCIAIIITALNATPIVISLVIPGGVAFVIFFWGLLFSAISAWIIVALMVRYSIIAQR</sequence>
<keyword evidence="1" id="KW-0812">Transmembrane</keyword>
<accession>A0A261G2D6</accession>
<dbReference type="Pfam" id="PF04854">
    <property type="entry name" value="DUF624"/>
    <property type="match status" value="1"/>
</dbReference>
<keyword evidence="1" id="KW-0472">Membrane</keyword>
<evidence type="ECO:0000313" key="3">
    <source>
        <dbReference type="Proteomes" id="UP000216451"/>
    </source>
</evidence>
<dbReference type="RefSeq" id="WP_415459103.1">
    <property type="nucleotide sequence ID" value="NZ_JBDNSV010000005.1"/>
</dbReference>
<dbReference type="EMBL" id="MWXA01000009">
    <property type="protein sequence ID" value="OZG65146.1"/>
    <property type="molecule type" value="Genomic_DNA"/>
</dbReference>
<dbReference type="InterPro" id="IPR006938">
    <property type="entry name" value="DUF624"/>
</dbReference>
<protein>
    <submittedName>
        <fullName evidence="2">Transferase</fullName>
    </submittedName>
</protein>
<feature type="transmembrane region" description="Helical" evidence="1">
    <location>
        <begin position="178"/>
        <end position="200"/>
    </location>
</feature>